<sequence length="303" mass="35077">MVSSHSSTKDYEQVKWEIVSPSTEHIPCAREFPCISYDKGNQCVYLFGGFGDGQRGGYLNDFWKFDLKSREWINIETTGSIPSARCGCSGSYAASREKFFVFGGYHGDYLNDFYELDLKTREWKALNYTHDIPSLTVLTLNNDISDNYLTIFGGFNSRLYTTNMYHYNLDTQQWKTAATELINIKGEGSSHSRCLTLRGKYKNNIPNRNNFLILFHDAGANIFEYDEEESQLIKYQPTQELQEIFRTLEAKFIAEINENTLLILGKSTLSLIESRKFQPTKSLDYFTQNLKERTKYFSDIVFL</sequence>
<evidence type="ECO:0000313" key="4">
    <source>
        <dbReference type="Proteomes" id="UP000006671"/>
    </source>
</evidence>
<dbReference type="PANTHER" id="PTHR46093">
    <property type="entry name" value="ACYL-COA-BINDING DOMAIN-CONTAINING PROTEIN 5"/>
    <property type="match status" value="1"/>
</dbReference>
<dbReference type="AlphaFoldDB" id="D2V015"/>
<dbReference type="Pfam" id="PF24681">
    <property type="entry name" value="Kelch_KLHDC2_KLHL20_DRC7"/>
    <property type="match status" value="1"/>
</dbReference>
<protein>
    <submittedName>
        <fullName evidence="3">Predicted protein</fullName>
    </submittedName>
</protein>
<dbReference type="Proteomes" id="UP000006671">
    <property type="component" value="Unassembled WGS sequence"/>
</dbReference>
<dbReference type="Gene3D" id="2.120.10.80">
    <property type="entry name" value="Kelch-type beta propeller"/>
    <property type="match status" value="2"/>
</dbReference>
<dbReference type="STRING" id="5762.D2V015"/>
<proteinExistence type="predicted"/>
<dbReference type="EMBL" id="GG738847">
    <property type="protein sequence ID" value="EFC49449.1"/>
    <property type="molecule type" value="Genomic_DNA"/>
</dbReference>
<reference evidence="3 4" key="1">
    <citation type="journal article" date="2010" name="Cell">
        <title>The genome of Naegleria gruberi illuminates early eukaryotic versatility.</title>
        <authorList>
            <person name="Fritz-Laylin L.K."/>
            <person name="Prochnik S.E."/>
            <person name="Ginger M.L."/>
            <person name="Dacks J.B."/>
            <person name="Carpenter M.L."/>
            <person name="Field M.C."/>
            <person name="Kuo A."/>
            <person name="Paredez A."/>
            <person name="Chapman J."/>
            <person name="Pham J."/>
            <person name="Shu S."/>
            <person name="Neupane R."/>
            <person name="Cipriano M."/>
            <person name="Mancuso J."/>
            <person name="Tu H."/>
            <person name="Salamov A."/>
            <person name="Lindquist E."/>
            <person name="Shapiro H."/>
            <person name="Lucas S."/>
            <person name="Grigoriev I.V."/>
            <person name="Cande W.Z."/>
            <person name="Fulton C."/>
            <person name="Rokhsar D.S."/>
            <person name="Dawson S.C."/>
        </authorList>
    </citation>
    <scope>NUCLEOTIDE SEQUENCE [LARGE SCALE GENOMIC DNA]</scope>
    <source>
        <strain evidence="3 4">NEG-M</strain>
    </source>
</reference>
<dbReference type="GeneID" id="8855255"/>
<dbReference type="OrthoDB" id="10251809at2759"/>
<evidence type="ECO:0000256" key="2">
    <source>
        <dbReference type="ARBA" id="ARBA00022737"/>
    </source>
</evidence>
<keyword evidence="2" id="KW-0677">Repeat</keyword>
<dbReference type="RefSeq" id="XP_002682193.1">
    <property type="nucleotide sequence ID" value="XM_002682147.1"/>
</dbReference>
<keyword evidence="1" id="KW-0880">Kelch repeat</keyword>
<keyword evidence="4" id="KW-1185">Reference proteome</keyword>
<dbReference type="InterPro" id="IPR015915">
    <property type="entry name" value="Kelch-typ_b-propeller"/>
</dbReference>
<evidence type="ECO:0000256" key="1">
    <source>
        <dbReference type="ARBA" id="ARBA00022441"/>
    </source>
</evidence>
<dbReference type="PANTHER" id="PTHR46093:SF18">
    <property type="entry name" value="FIBRONECTIN TYPE-III DOMAIN-CONTAINING PROTEIN"/>
    <property type="match status" value="1"/>
</dbReference>
<accession>D2V015</accession>
<gene>
    <name evidence="3" type="ORF">NAEGRDRAFT_62135</name>
</gene>
<dbReference type="InParanoid" id="D2V015"/>
<organism evidence="4">
    <name type="scientific">Naegleria gruberi</name>
    <name type="common">Amoeba</name>
    <dbReference type="NCBI Taxonomy" id="5762"/>
    <lineage>
        <taxon>Eukaryota</taxon>
        <taxon>Discoba</taxon>
        <taxon>Heterolobosea</taxon>
        <taxon>Tetramitia</taxon>
        <taxon>Eutetramitia</taxon>
        <taxon>Vahlkampfiidae</taxon>
        <taxon>Naegleria</taxon>
    </lineage>
</organism>
<dbReference type="KEGG" id="ngr:NAEGRDRAFT_62135"/>
<dbReference type="VEuPathDB" id="AmoebaDB:NAEGRDRAFT_62135"/>
<dbReference type="SUPFAM" id="SSF117281">
    <property type="entry name" value="Kelch motif"/>
    <property type="match status" value="1"/>
</dbReference>
<name>D2V015_NAEGR</name>
<dbReference type="eggNOG" id="KOG0379">
    <property type="taxonomic scope" value="Eukaryota"/>
</dbReference>
<evidence type="ECO:0000313" key="3">
    <source>
        <dbReference type="EMBL" id="EFC49449.1"/>
    </source>
</evidence>